<dbReference type="EMBL" id="CP012713">
    <property type="protein sequence ID" value="ALF18526.1"/>
    <property type="molecule type" value="Genomic_DNA"/>
</dbReference>
<evidence type="ECO:0000313" key="1">
    <source>
        <dbReference type="EMBL" id="ALF18526.1"/>
    </source>
</evidence>
<dbReference type="AlphaFoldDB" id="A0A0M5M6L6"/>
<proteinExistence type="predicted"/>
<reference evidence="1 2" key="1">
    <citation type="submission" date="2015-09" db="EMBL/GenBank/DDBJ databases">
        <authorList>
            <person name="Jackson K.R."/>
            <person name="Lunt B.L."/>
            <person name="Fisher J.N.B."/>
            <person name="Gardner A.V."/>
            <person name="Bailey M.E."/>
            <person name="Deus L.M."/>
            <person name="Earl A.S."/>
            <person name="Gibby P.D."/>
            <person name="Hartmann K.A."/>
            <person name="Liu J.E."/>
            <person name="Manci A.M."/>
            <person name="Nielsen D.A."/>
            <person name="Solomon M.B."/>
            <person name="Breakwell D.P."/>
            <person name="Burnett S.H."/>
            <person name="Grose J.H."/>
        </authorList>
    </citation>
    <scope>NUCLEOTIDE SEQUENCE [LARGE SCALE GENOMIC DNA]</scope>
    <source>
        <strain evidence="1 2">KCOM 1279</strain>
    </source>
</reference>
<sequence>MNIIEIEEKKEKLNNLINNIKLNNSVVIEKESNNTYLLEEIDEIIEEYIELLKMKHKKKLPFYISNKDRERIDISEIPISISKFSYTLNDNINDNAMKKIKGSEITDWLMSKGYLKDNLGVKEITEEGIKIGIFKEYRLGKEGEKYSVNLYNIQAQKFIIDNLGEICFYINNEKIKST</sequence>
<gene>
    <name evidence="1" type="ORF">RN98_10200</name>
</gene>
<dbReference type="RefSeq" id="WP_060676656.1">
    <property type="nucleotide sequence ID" value="NZ_CP012713.1"/>
</dbReference>
<dbReference type="Proteomes" id="UP000063147">
    <property type="component" value="Chromosome"/>
</dbReference>
<dbReference type="OrthoDB" id="2847528at2"/>
<accession>A0A0M5M6L6</accession>
<organism evidence="1">
    <name type="scientific">Fusobacterium animalis</name>
    <dbReference type="NCBI Taxonomy" id="76859"/>
    <lineage>
        <taxon>Bacteria</taxon>
        <taxon>Fusobacteriati</taxon>
        <taxon>Fusobacteriota</taxon>
        <taxon>Fusobacteriia</taxon>
        <taxon>Fusobacteriales</taxon>
        <taxon>Fusobacteriaceae</taxon>
        <taxon>Fusobacterium</taxon>
    </lineage>
</organism>
<protein>
    <submittedName>
        <fullName evidence="1">Uncharacterized protein</fullName>
    </submittedName>
</protein>
<dbReference type="PATRIC" id="fig|76859.3.peg.2062"/>
<evidence type="ECO:0000313" key="2">
    <source>
        <dbReference type="Proteomes" id="UP000063147"/>
    </source>
</evidence>
<name>A0A0M5M6L6_9FUSO</name>